<gene>
    <name evidence="1" type="ORF">FA95DRAFT_1502715</name>
</gene>
<keyword evidence="2" id="KW-1185">Reference proteome</keyword>
<name>A0ACB8RAA8_9AGAM</name>
<sequence>MRNAPIGWATVLRIEDIHSLSELLRVVRAKSTELVGKEPARGARPFFGRSTQSDARHARAGDALLVDYDVDEHADPAHAQPPQFDPRPAAYAVNANRSAHPQGPRRGARDPPPGGYLFPKADYKVSSEAPPSPCKVCGSAKHWDKECPHWAAWSPRRDVNAITVEHDTDPQQDIEYHEAFIAYVMRSPMSNITPVSALWCEALSAQATALRIDATARAARPPRPWFVEIPEEIEQRTALPASSEHILEHVDTGPTLAAAPPPSAAPPPPAVIPIKPSRRPAPGHSAVGIAALSFPGFIGAPDGPSIKFRADSGADLSLISAEYLAGLPVPHRPRVRQGLKMELYQLTSGAPLAGYVSLPVLVQSREGPLLQFTAECYVVPGMTVPVLLGEDFHVTYELGVQRRVQGGSIIQVGDHPHSIAASSSKLPGSPIRLIKNAAQPIARAAADVRIAPFSNRQVPLRFLSATPAEWYLEKTVLGQTDGSFLVTTPTLLTAEHPTVSVSNPSAHPRIVRAGETIGRLRAASQF</sequence>
<reference evidence="1" key="1">
    <citation type="submission" date="2021-02" db="EMBL/GenBank/DDBJ databases">
        <authorList>
            <consortium name="DOE Joint Genome Institute"/>
            <person name="Ahrendt S."/>
            <person name="Looney B.P."/>
            <person name="Miyauchi S."/>
            <person name="Morin E."/>
            <person name="Drula E."/>
            <person name="Courty P.E."/>
            <person name="Chicoki N."/>
            <person name="Fauchery L."/>
            <person name="Kohler A."/>
            <person name="Kuo A."/>
            <person name="Labutti K."/>
            <person name="Pangilinan J."/>
            <person name="Lipzen A."/>
            <person name="Riley R."/>
            <person name="Andreopoulos W."/>
            <person name="He G."/>
            <person name="Johnson J."/>
            <person name="Barry K.W."/>
            <person name="Grigoriev I.V."/>
            <person name="Nagy L."/>
            <person name="Hibbett D."/>
            <person name="Henrissat B."/>
            <person name="Matheny P.B."/>
            <person name="Labbe J."/>
            <person name="Martin F."/>
        </authorList>
    </citation>
    <scope>NUCLEOTIDE SEQUENCE</scope>
    <source>
        <strain evidence="1">FP105234-sp</strain>
    </source>
</reference>
<comment type="caution">
    <text evidence="1">The sequence shown here is derived from an EMBL/GenBank/DDBJ whole genome shotgun (WGS) entry which is preliminary data.</text>
</comment>
<protein>
    <submittedName>
        <fullName evidence="1">Uncharacterized protein</fullName>
    </submittedName>
</protein>
<organism evidence="1 2">
    <name type="scientific">Auriscalpium vulgare</name>
    <dbReference type="NCBI Taxonomy" id="40419"/>
    <lineage>
        <taxon>Eukaryota</taxon>
        <taxon>Fungi</taxon>
        <taxon>Dikarya</taxon>
        <taxon>Basidiomycota</taxon>
        <taxon>Agaricomycotina</taxon>
        <taxon>Agaricomycetes</taxon>
        <taxon>Russulales</taxon>
        <taxon>Auriscalpiaceae</taxon>
        <taxon>Auriscalpium</taxon>
    </lineage>
</organism>
<proteinExistence type="predicted"/>
<evidence type="ECO:0000313" key="1">
    <source>
        <dbReference type="EMBL" id="KAI0040531.1"/>
    </source>
</evidence>
<dbReference type="Proteomes" id="UP000814033">
    <property type="component" value="Unassembled WGS sequence"/>
</dbReference>
<dbReference type="EMBL" id="MU276188">
    <property type="protein sequence ID" value="KAI0040531.1"/>
    <property type="molecule type" value="Genomic_DNA"/>
</dbReference>
<feature type="non-terminal residue" evidence="1">
    <location>
        <position position="526"/>
    </location>
</feature>
<accession>A0ACB8RAA8</accession>
<evidence type="ECO:0000313" key="2">
    <source>
        <dbReference type="Proteomes" id="UP000814033"/>
    </source>
</evidence>
<reference evidence="1" key="2">
    <citation type="journal article" date="2022" name="New Phytol.">
        <title>Evolutionary transition to the ectomycorrhizal habit in the genomes of a hyperdiverse lineage of mushroom-forming fungi.</title>
        <authorList>
            <person name="Looney B."/>
            <person name="Miyauchi S."/>
            <person name="Morin E."/>
            <person name="Drula E."/>
            <person name="Courty P.E."/>
            <person name="Kohler A."/>
            <person name="Kuo A."/>
            <person name="LaButti K."/>
            <person name="Pangilinan J."/>
            <person name="Lipzen A."/>
            <person name="Riley R."/>
            <person name="Andreopoulos W."/>
            <person name="He G."/>
            <person name="Johnson J."/>
            <person name="Nolan M."/>
            <person name="Tritt A."/>
            <person name="Barry K.W."/>
            <person name="Grigoriev I.V."/>
            <person name="Nagy L.G."/>
            <person name="Hibbett D."/>
            <person name="Henrissat B."/>
            <person name="Matheny P.B."/>
            <person name="Labbe J."/>
            <person name="Martin F.M."/>
        </authorList>
    </citation>
    <scope>NUCLEOTIDE SEQUENCE</scope>
    <source>
        <strain evidence="1">FP105234-sp</strain>
    </source>
</reference>